<feature type="compositionally biased region" description="Basic and acidic residues" evidence="1">
    <location>
        <begin position="148"/>
        <end position="159"/>
    </location>
</feature>
<feature type="compositionally biased region" description="Basic and acidic residues" evidence="1">
    <location>
        <begin position="42"/>
        <end position="57"/>
    </location>
</feature>
<keyword evidence="3" id="KW-1185">Reference proteome</keyword>
<feature type="region of interest" description="Disordered" evidence="1">
    <location>
        <begin position="1"/>
        <end position="74"/>
    </location>
</feature>
<evidence type="ECO:0000256" key="1">
    <source>
        <dbReference type="SAM" id="MobiDB-lite"/>
    </source>
</evidence>
<proteinExistence type="predicted"/>
<evidence type="ECO:0000313" key="3">
    <source>
        <dbReference type="Proteomes" id="UP001054837"/>
    </source>
</evidence>
<comment type="caution">
    <text evidence="2">The sequence shown here is derived from an EMBL/GenBank/DDBJ whole genome shotgun (WGS) entry which is preliminary data.</text>
</comment>
<protein>
    <submittedName>
        <fullName evidence="2">Uncharacterized protein</fullName>
    </submittedName>
</protein>
<dbReference type="AlphaFoldDB" id="A0AAV4T9P1"/>
<reference evidence="2 3" key="1">
    <citation type="submission" date="2021-06" db="EMBL/GenBank/DDBJ databases">
        <title>Caerostris darwini draft genome.</title>
        <authorList>
            <person name="Kono N."/>
            <person name="Arakawa K."/>
        </authorList>
    </citation>
    <scope>NUCLEOTIDE SEQUENCE [LARGE SCALE GENOMIC DNA]</scope>
</reference>
<evidence type="ECO:0000313" key="2">
    <source>
        <dbReference type="EMBL" id="GIY41986.1"/>
    </source>
</evidence>
<name>A0AAV4T9P1_9ARAC</name>
<dbReference type="EMBL" id="BPLQ01009134">
    <property type="protein sequence ID" value="GIY41986.1"/>
    <property type="molecule type" value="Genomic_DNA"/>
</dbReference>
<accession>A0AAV4T9P1</accession>
<feature type="region of interest" description="Disordered" evidence="1">
    <location>
        <begin position="100"/>
        <end position="163"/>
    </location>
</feature>
<sequence>MSSRGVGRCPGGQAKRRKGPNRIPLPNQEERSRRLRRRERKGRKEEEKKEEKKRSPKEGLIILPKNGHSLSNLTEDIEMNGVRLVREGEKCLYSRRGLSNRFAANPEYHPEGPAVVQGADEKEDRPQSNSLPNQEEKSRRLRRRERKGRKEEEKKRSPKEGLIILRKNGRSLSSFAQDIVMNGVRPVKEGRKMSLL</sequence>
<gene>
    <name evidence="2" type="ORF">CDAR_372601</name>
</gene>
<dbReference type="Proteomes" id="UP001054837">
    <property type="component" value="Unassembled WGS sequence"/>
</dbReference>
<organism evidence="2 3">
    <name type="scientific">Caerostris darwini</name>
    <dbReference type="NCBI Taxonomy" id="1538125"/>
    <lineage>
        <taxon>Eukaryota</taxon>
        <taxon>Metazoa</taxon>
        <taxon>Ecdysozoa</taxon>
        <taxon>Arthropoda</taxon>
        <taxon>Chelicerata</taxon>
        <taxon>Arachnida</taxon>
        <taxon>Araneae</taxon>
        <taxon>Araneomorphae</taxon>
        <taxon>Entelegynae</taxon>
        <taxon>Araneoidea</taxon>
        <taxon>Araneidae</taxon>
        <taxon>Caerostris</taxon>
    </lineage>
</organism>